<dbReference type="Proteomes" id="UP000026960">
    <property type="component" value="Chromosome 2"/>
</dbReference>
<reference evidence="2" key="1">
    <citation type="journal article" date="2009" name="Rice">
        <title>De Novo Next Generation Sequencing of Plant Genomes.</title>
        <authorList>
            <person name="Rounsley S."/>
            <person name="Marri P.R."/>
            <person name="Yu Y."/>
            <person name="He R."/>
            <person name="Sisneros N."/>
            <person name="Goicoechea J.L."/>
            <person name="Lee S.J."/>
            <person name="Angelova A."/>
            <person name="Kudrna D."/>
            <person name="Luo M."/>
            <person name="Affourtit J."/>
            <person name="Desany B."/>
            <person name="Knight J."/>
            <person name="Niazi F."/>
            <person name="Egholm M."/>
            <person name="Wing R.A."/>
        </authorList>
    </citation>
    <scope>NUCLEOTIDE SEQUENCE [LARGE SCALE GENOMIC DNA]</scope>
    <source>
        <strain evidence="2">cv. IRGC 105608</strain>
    </source>
</reference>
<evidence type="ECO:0000313" key="2">
    <source>
        <dbReference type="EnsemblPlants" id="OBART02G13040.1"/>
    </source>
</evidence>
<evidence type="ECO:0000256" key="1">
    <source>
        <dbReference type="SAM" id="MobiDB-lite"/>
    </source>
</evidence>
<dbReference type="EnsemblPlants" id="OBART02G13040.1">
    <property type="protein sequence ID" value="OBART02G13040.1"/>
    <property type="gene ID" value="OBART02G13040"/>
</dbReference>
<accession>A0A0D3F3W7</accession>
<dbReference type="Gramene" id="OBART02G13040.1">
    <property type="protein sequence ID" value="OBART02G13040.1"/>
    <property type="gene ID" value="OBART02G13040"/>
</dbReference>
<feature type="region of interest" description="Disordered" evidence="1">
    <location>
        <begin position="84"/>
        <end position="115"/>
    </location>
</feature>
<keyword evidence="3" id="KW-1185">Reference proteome</keyword>
<protein>
    <submittedName>
        <fullName evidence="2">Uncharacterized protein</fullName>
    </submittedName>
</protein>
<dbReference type="HOGENOM" id="CLU_164323_0_0_1"/>
<dbReference type="AlphaFoldDB" id="A0A0D3F3W7"/>
<dbReference type="PaxDb" id="65489-OBART02G13040.1"/>
<organism evidence="2">
    <name type="scientific">Oryza barthii</name>
    <dbReference type="NCBI Taxonomy" id="65489"/>
    <lineage>
        <taxon>Eukaryota</taxon>
        <taxon>Viridiplantae</taxon>
        <taxon>Streptophyta</taxon>
        <taxon>Embryophyta</taxon>
        <taxon>Tracheophyta</taxon>
        <taxon>Spermatophyta</taxon>
        <taxon>Magnoliopsida</taxon>
        <taxon>Liliopsida</taxon>
        <taxon>Poales</taxon>
        <taxon>Poaceae</taxon>
        <taxon>BOP clade</taxon>
        <taxon>Oryzoideae</taxon>
        <taxon>Oryzeae</taxon>
        <taxon>Oryzinae</taxon>
        <taxon>Oryza</taxon>
    </lineage>
</organism>
<name>A0A0D3F3W7_9ORYZ</name>
<reference evidence="2" key="2">
    <citation type="submission" date="2015-03" db="UniProtKB">
        <authorList>
            <consortium name="EnsemblPlants"/>
        </authorList>
    </citation>
    <scope>IDENTIFICATION</scope>
</reference>
<evidence type="ECO:0000313" key="3">
    <source>
        <dbReference type="Proteomes" id="UP000026960"/>
    </source>
</evidence>
<proteinExistence type="predicted"/>
<sequence>MATLLSEQGVESVTKLLNLKWVSKGRRKNASAVELSWASALLPSQDMMVIAEIYMRCAVRFSVSIRVAASTWVLANRLGQSRNLTTTSDTLGKGGEVDRRGGTAGKATQVESTSGATEVLAKQAGSGGGENMSVQW</sequence>